<keyword evidence="5 8" id="KW-1133">Transmembrane helix</keyword>
<evidence type="ECO:0000256" key="4">
    <source>
        <dbReference type="ARBA" id="ARBA00022692"/>
    </source>
</evidence>
<dbReference type="InterPro" id="IPR026580">
    <property type="entry name" value="DivIB"/>
</dbReference>
<dbReference type="PANTHER" id="PTHR37820">
    <property type="entry name" value="CELL DIVISION PROTEIN DIVIB"/>
    <property type="match status" value="1"/>
</dbReference>
<proteinExistence type="inferred from homology"/>
<dbReference type="PANTHER" id="PTHR37820:SF1">
    <property type="entry name" value="CELL DIVISION PROTEIN FTSQ"/>
    <property type="match status" value="1"/>
</dbReference>
<dbReference type="EMBL" id="FSRN01000001">
    <property type="protein sequence ID" value="SIO06961.1"/>
    <property type="molecule type" value="Genomic_DNA"/>
</dbReference>
<keyword evidence="7 8" id="KW-0131">Cell cycle</keyword>
<keyword evidence="12" id="KW-1185">Reference proteome</keyword>
<keyword evidence="2 8" id="KW-1003">Cell membrane</keyword>
<evidence type="ECO:0000259" key="10">
    <source>
        <dbReference type="PROSITE" id="PS51779"/>
    </source>
</evidence>
<keyword evidence="6 8" id="KW-0472">Membrane</keyword>
<feature type="region of interest" description="Disordered" evidence="9">
    <location>
        <begin position="18"/>
        <end position="51"/>
    </location>
</feature>
<accession>A0A1N6GHM7</accession>
<gene>
    <name evidence="8" type="primary">divIB</name>
    <name evidence="11" type="ORF">SAMN05878443_1224</name>
</gene>
<dbReference type="eggNOG" id="COG1589">
    <property type="taxonomic scope" value="Bacteria"/>
</dbReference>
<sequence>MKKENKKQKKQFKLHLSSLKKSAKIKNKSTGDQQFRIKKMKNQSDEKSKSFENTLQNLKKQRQKKLTTRLITLILLFSFAILVVVYFISSLSKVDIVSVSGTKEVADQEVIDVSQIKSGDDFWGVFFERKEISKKVFSELPQVKAVEINFSGLNDYTIKIEEHQTVAYLAENNRYFNILENGKIVNESRKISIGNPPIFKNFKENEALNTIIVQYQLLNENIQNSISEIEYTPSDIDDHLIRLYMNDGNEVIASIPSFAEKMVYYPDMVKKIGDQKGTFNIEVGAYFSPFEYSEEKNGAEKEEEKTTNNENSAELNLEEETQ</sequence>
<dbReference type="InterPro" id="IPR013685">
    <property type="entry name" value="POTRA_FtsQ_type"/>
</dbReference>
<keyword evidence="3 8" id="KW-0132">Cell division</keyword>
<feature type="region of interest" description="Disordered" evidence="9">
    <location>
        <begin position="294"/>
        <end position="322"/>
    </location>
</feature>
<dbReference type="Pfam" id="PF03799">
    <property type="entry name" value="FtsQ_DivIB_C"/>
    <property type="match status" value="1"/>
</dbReference>
<comment type="function">
    <text evidence="8">Cell division protein that may be involved in stabilizing or promoting the assembly of the division complex.</text>
</comment>
<dbReference type="InterPro" id="IPR005548">
    <property type="entry name" value="Cell_div_FtsQ/DivIB_C"/>
</dbReference>
<evidence type="ECO:0000256" key="8">
    <source>
        <dbReference type="HAMAP-Rule" id="MF_00912"/>
    </source>
</evidence>
<feature type="compositionally biased region" description="Basic and acidic residues" evidence="9">
    <location>
        <begin position="294"/>
        <end position="307"/>
    </location>
</feature>
<reference evidence="12" key="1">
    <citation type="submission" date="2016-11" db="EMBL/GenBank/DDBJ databases">
        <authorList>
            <person name="Varghese N."/>
            <person name="Submissions S."/>
        </authorList>
    </citation>
    <scope>NUCLEOTIDE SEQUENCE [LARGE SCALE GENOMIC DNA]</scope>
    <source>
        <strain evidence="12">313</strain>
    </source>
</reference>
<organism evidence="11 12">
    <name type="scientific">Carnobacterium alterfunditum</name>
    <dbReference type="NCBI Taxonomy" id="28230"/>
    <lineage>
        <taxon>Bacteria</taxon>
        <taxon>Bacillati</taxon>
        <taxon>Bacillota</taxon>
        <taxon>Bacilli</taxon>
        <taxon>Lactobacillales</taxon>
        <taxon>Carnobacteriaceae</taxon>
        <taxon>Carnobacterium</taxon>
    </lineage>
</organism>
<evidence type="ECO:0000256" key="7">
    <source>
        <dbReference type="ARBA" id="ARBA00023306"/>
    </source>
</evidence>
<dbReference type="GO" id="GO:0032153">
    <property type="term" value="C:cell division site"/>
    <property type="evidence" value="ECO:0007669"/>
    <property type="project" value="UniProtKB-UniRule"/>
</dbReference>
<keyword evidence="4 8" id="KW-0812">Transmembrane</keyword>
<dbReference type="InterPro" id="IPR050487">
    <property type="entry name" value="FtsQ_DivIB"/>
</dbReference>
<evidence type="ECO:0000256" key="2">
    <source>
        <dbReference type="ARBA" id="ARBA00022475"/>
    </source>
</evidence>
<evidence type="ECO:0000313" key="11">
    <source>
        <dbReference type="EMBL" id="SIO06961.1"/>
    </source>
</evidence>
<dbReference type="PROSITE" id="PS51779">
    <property type="entry name" value="POTRA"/>
    <property type="match status" value="1"/>
</dbReference>
<evidence type="ECO:0000313" key="12">
    <source>
        <dbReference type="Proteomes" id="UP000184758"/>
    </source>
</evidence>
<dbReference type="RefSeq" id="WP_034548210.1">
    <property type="nucleotide sequence ID" value="NZ_FSRN01000001.1"/>
</dbReference>
<comment type="similarity">
    <text evidence="8">Belongs to the FtsQ/DivIB family. DivIB subfamily.</text>
</comment>
<evidence type="ECO:0000256" key="3">
    <source>
        <dbReference type="ARBA" id="ARBA00022618"/>
    </source>
</evidence>
<dbReference type="InterPro" id="IPR034746">
    <property type="entry name" value="POTRA"/>
</dbReference>
<comment type="subcellular location">
    <subcellularLocation>
        <location evidence="8">Cell membrane</location>
        <topology evidence="8">Single-pass type II membrane protein</topology>
    </subcellularLocation>
    <subcellularLocation>
        <location evidence="1">Membrane</location>
    </subcellularLocation>
    <text evidence="8">Localizes to the division septum.</text>
</comment>
<dbReference type="HAMAP" id="MF_00912">
    <property type="entry name" value="DivIB"/>
    <property type="match status" value="1"/>
</dbReference>
<name>A0A1N6GHM7_9LACT</name>
<protein>
    <recommendedName>
        <fullName evidence="8">Cell division protein DivIB</fullName>
    </recommendedName>
</protein>
<evidence type="ECO:0000256" key="1">
    <source>
        <dbReference type="ARBA" id="ARBA00004370"/>
    </source>
</evidence>
<dbReference type="STRING" id="28230.SAMN05878443_1224"/>
<dbReference type="AlphaFoldDB" id="A0A1N6GHM7"/>
<feature type="transmembrane region" description="Helical" evidence="8">
    <location>
        <begin position="70"/>
        <end position="88"/>
    </location>
</feature>
<feature type="domain" description="POTRA" evidence="10">
    <location>
        <begin position="92"/>
        <end position="163"/>
    </location>
</feature>
<dbReference type="GO" id="GO:0005886">
    <property type="term" value="C:plasma membrane"/>
    <property type="evidence" value="ECO:0007669"/>
    <property type="project" value="UniProtKB-SubCell"/>
</dbReference>
<dbReference type="Gene3D" id="3.40.50.10960">
    <property type="match status" value="1"/>
</dbReference>
<dbReference type="OrthoDB" id="1819027at2"/>
<dbReference type="GO" id="GO:0043093">
    <property type="term" value="P:FtsZ-dependent cytokinesis"/>
    <property type="evidence" value="ECO:0007669"/>
    <property type="project" value="UniProtKB-UniRule"/>
</dbReference>
<evidence type="ECO:0000256" key="5">
    <source>
        <dbReference type="ARBA" id="ARBA00022989"/>
    </source>
</evidence>
<dbReference type="Pfam" id="PF08478">
    <property type="entry name" value="POTRA_1"/>
    <property type="match status" value="1"/>
</dbReference>
<dbReference type="Proteomes" id="UP000184758">
    <property type="component" value="Unassembled WGS sequence"/>
</dbReference>
<evidence type="ECO:0000256" key="9">
    <source>
        <dbReference type="SAM" id="MobiDB-lite"/>
    </source>
</evidence>
<evidence type="ECO:0000256" key="6">
    <source>
        <dbReference type="ARBA" id="ARBA00023136"/>
    </source>
</evidence>